<feature type="compositionally biased region" description="Polar residues" evidence="1">
    <location>
        <begin position="65"/>
        <end position="78"/>
    </location>
</feature>
<evidence type="ECO:0000256" key="1">
    <source>
        <dbReference type="SAM" id="MobiDB-lite"/>
    </source>
</evidence>
<dbReference type="AlphaFoldDB" id="A0A9D4MY85"/>
<name>A0A9D4MY85_DREPO</name>
<sequence length="214" mass="24452">MNDAVRHEVAIEAYYKAEQKHIASSKVLATSTAEGDTQIKHQNDLKSLQFAIQQLQNEFREWKRQSNSAQRSFQPRNTSSDRPRNNFRTPRWNPRRTNVPRYNNSQRSNTNASHKIDRSTGDKGGEVKKTTFNGAGLFIVTAHIDGSAVRCLIDTGAKLLADVNTDLEYDFLASVPNSSILTRTFSRHVECRLISKVKPRLTYVFMEKPTRARR</sequence>
<comment type="caution">
    <text evidence="2">The sequence shown here is derived from an EMBL/GenBank/DDBJ whole genome shotgun (WGS) entry which is preliminary data.</text>
</comment>
<reference evidence="2" key="2">
    <citation type="submission" date="2020-11" db="EMBL/GenBank/DDBJ databases">
        <authorList>
            <person name="McCartney M.A."/>
            <person name="Auch B."/>
            <person name="Kono T."/>
            <person name="Mallez S."/>
            <person name="Becker A."/>
            <person name="Gohl D.M."/>
            <person name="Silverstein K.A.T."/>
            <person name="Koren S."/>
            <person name="Bechman K.B."/>
            <person name="Herman A."/>
            <person name="Abrahante J.E."/>
            <person name="Garbe J."/>
        </authorList>
    </citation>
    <scope>NUCLEOTIDE SEQUENCE</scope>
    <source>
        <strain evidence="2">Duluth1</strain>
        <tissue evidence="2">Whole animal</tissue>
    </source>
</reference>
<dbReference type="Proteomes" id="UP000828390">
    <property type="component" value="Unassembled WGS sequence"/>
</dbReference>
<organism evidence="2 3">
    <name type="scientific">Dreissena polymorpha</name>
    <name type="common">Zebra mussel</name>
    <name type="synonym">Mytilus polymorpha</name>
    <dbReference type="NCBI Taxonomy" id="45954"/>
    <lineage>
        <taxon>Eukaryota</taxon>
        <taxon>Metazoa</taxon>
        <taxon>Spiralia</taxon>
        <taxon>Lophotrochozoa</taxon>
        <taxon>Mollusca</taxon>
        <taxon>Bivalvia</taxon>
        <taxon>Autobranchia</taxon>
        <taxon>Heteroconchia</taxon>
        <taxon>Euheterodonta</taxon>
        <taxon>Imparidentia</taxon>
        <taxon>Neoheterodontei</taxon>
        <taxon>Myida</taxon>
        <taxon>Dreissenoidea</taxon>
        <taxon>Dreissenidae</taxon>
        <taxon>Dreissena</taxon>
    </lineage>
</organism>
<feature type="compositionally biased region" description="Polar residues" evidence="1">
    <location>
        <begin position="100"/>
        <end position="113"/>
    </location>
</feature>
<protein>
    <submittedName>
        <fullName evidence="2">Uncharacterized protein</fullName>
    </submittedName>
</protein>
<evidence type="ECO:0000313" key="3">
    <source>
        <dbReference type="Proteomes" id="UP000828390"/>
    </source>
</evidence>
<keyword evidence="3" id="KW-1185">Reference proteome</keyword>
<evidence type="ECO:0000313" key="2">
    <source>
        <dbReference type="EMBL" id="KAH3884171.1"/>
    </source>
</evidence>
<gene>
    <name evidence="2" type="ORF">DPMN_008144</name>
</gene>
<feature type="compositionally biased region" description="Basic and acidic residues" evidence="1">
    <location>
        <begin position="114"/>
        <end position="127"/>
    </location>
</feature>
<reference evidence="2" key="1">
    <citation type="journal article" date="2019" name="bioRxiv">
        <title>The Genome of the Zebra Mussel, Dreissena polymorpha: A Resource for Invasive Species Research.</title>
        <authorList>
            <person name="McCartney M.A."/>
            <person name="Auch B."/>
            <person name="Kono T."/>
            <person name="Mallez S."/>
            <person name="Zhang Y."/>
            <person name="Obille A."/>
            <person name="Becker A."/>
            <person name="Abrahante J.E."/>
            <person name="Garbe J."/>
            <person name="Badalamenti J.P."/>
            <person name="Herman A."/>
            <person name="Mangelson H."/>
            <person name="Liachko I."/>
            <person name="Sullivan S."/>
            <person name="Sone E.D."/>
            <person name="Koren S."/>
            <person name="Silverstein K.A.T."/>
            <person name="Beckman K.B."/>
            <person name="Gohl D.M."/>
        </authorList>
    </citation>
    <scope>NUCLEOTIDE SEQUENCE</scope>
    <source>
        <strain evidence="2">Duluth1</strain>
        <tissue evidence="2">Whole animal</tissue>
    </source>
</reference>
<proteinExistence type="predicted"/>
<accession>A0A9D4MY85</accession>
<dbReference type="EMBL" id="JAIWYP010000001">
    <property type="protein sequence ID" value="KAH3884171.1"/>
    <property type="molecule type" value="Genomic_DNA"/>
</dbReference>
<feature type="region of interest" description="Disordered" evidence="1">
    <location>
        <begin position="61"/>
        <end position="127"/>
    </location>
</feature>